<sequence length="172" mass="19399">MDYFERVLNPENWFAQSWQMFEAASVLWESLLEKEPILSERDTQRQSGSLKGALLLLGLAAENALKGAYVYKNAPDLSKERLSAKHFHEKAHDLNDVASRLGLSLKPDHSVLLERLSTSVQWSSKYKAPLKKSDLDGLIHGVKMGSTDLDAIENLIEDLQRQSGYSEENGWP</sequence>
<proteinExistence type="predicted"/>
<dbReference type="RefSeq" id="WP_348814404.1">
    <property type="nucleotide sequence ID" value="NZ_CP098828.1"/>
</dbReference>
<accession>A0AAU7KPY8</accession>
<dbReference type="EMBL" id="CP098828">
    <property type="protein sequence ID" value="XBO73560.1"/>
    <property type="molecule type" value="Genomic_DNA"/>
</dbReference>
<name>A0AAU7KPY8_9GAMM</name>
<protein>
    <recommendedName>
        <fullName evidence="2">AbiV family abortive infection protein</fullName>
    </recommendedName>
</protein>
<organism evidence="1">
    <name type="scientific">Halomonas sp. H10-59</name>
    <dbReference type="NCBI Taxonomy" id="2950874"/>
    <lineage>
        <taxon>Bacteria</taxon>
        <taxon>Pseudomonadati</taxon>
        <taxon>Pseudomonadota</taxon>
        <taxon>Gammaproteobacteria</taxon>
        <taxon>Oceanospirillales</taxon>
        <taxon>Halomonadaceae</taxon>
        <taxon>Halomonas</taxon>
    </lineage>
</organism>
<evidence type="ECO:0008006" key="2">
    <source>
        <dbReference type="Google" id="ProtNLM"/>
    </source>
</evidence>
<reference evidence="1" key="1">
    <citation type="submission" date="2022-06" db="EMBL/GenBank/DDBJ databases">
        <title>A novel DMS-producing enzyme.</title>
        <authorList>
            <person name="Zhang Y."/>
        </authorList>
    </citation>
    <scope>NUCLEOTIDE SEQUENCE</scope>
    <source>
        <strain evidence="1">H10-59</strain>
    </source>
</reference>
<evidence type="ECO:0000313" key="1">
    <source>
        <dbReference type="EMBL" id="XBO73560.1"/>
    </source>
</evidence>
<dbReference type="AlphaFoldDB" id="A0AAU7KPY8"/>
<gene>
    <name evidence="1" type="ORF">NFG57_12000</name>
</gene>